<sequence length="788" mass="89414">MDAAPSKRPVADPEGPILELLRVYKIQNAPSYYDSRIRGKVQRLDKPRIAPHLSQRSKAGAPRPPKEARKGKEVWNFKDEDFEPLRHLWREYIQDLKIDIEDPGMGTAGTAGTAGSESLFASIDLHGACVEVVAAKQPNLLRLKGTVIEETQRWSWFPRAGCVSWAPAMGDPGCHPAAGSPVVSHDRMRIRRPTAGPPLRRYRTAAVQKQLEALHGSRAQDAASYYQGLVTASSERTDEAAKKDRYQLEKDAPEGKGGNGADLTRTFPALPPLRCNEDKSILTERLRRIVLAYIERGRSLSTNTRAAGLARAPLAATTARHLWTEFEGSASAKKSFGAPTLIPEKAQNFKAAVESSKQSIEREHWDRQKRLQLVESSMQHLEAHEQELLKQEFEAREQRGVVAKFRHWSTADFDAIAVLGQGSFGTVYLVQNKEDPSQYFALKQMTKLRHAKKNLKKCVYAERDVLSQARNRWFVELFATFQDANHIFMLMEFLPGGDLFKWIELKNRFSVEETRFYMAELLEALDVLHKQGFIHRDIKFDNMILTPDGHLKLLDFGLCRADPMTDIPDELPSRRPSAKSMVPRKRQEMATQVGTVYYMAPEVMRGEVSPACDVWAVGVMTYECLYGSPPFHANEEPDEGKRKHIMRQLIINHKKTFPSRLTKAKKFGFLTDDAERFLTGIICEPTVRLPISQCREEPFFKGLDFSRLHLMEPPIKPELDGPADLRHFDDFPFKKLPDAEVGCAKQDPSMEWTNYDFDRDAFELRRPEGVKELLGVTQESTDEKIIGM</sequence>
<keyword evidence="3" id="KW-0597">Phosphoprotein</keyword>
<dbReference type="SUPFAM" id="SSF56112">
    <property type="entry name" value="Protein kinase-like (PK-like)"/>
    <property type="match status" value="1"/>
</dbReference>
<organism evidence="14">
    <name type="scientific">Cladocopium goreaui</name>
    <dbReference type="NCBI Taxonomy" id="2562237"/>
    <lineage>
        <taxon>Eukaryota</taxon>
        <taxon>Sar</taxon>
        <taxon>Alveolata</taxon>
        <taxon>Dinophyceae</taxon>
        <taxon>Suessiales</taxon>
        <taxon>Symbiodiniaceae</taxon>
        <taxon>Cladocopium</taxon>
    </lineage>
</organism>
<evidence type="ECO:0000256" key="10">
    <source>
        <dbReference type="PROSITE-ProRule" id="PRU10141"/>
    </source>
</evidence>
<dbReference type="PROSITE" id="PS00108">
    <property type="entry name" value="PROTEIN_KINASE_ST"/>
    <property type="match status" value="1"/>
</dbReference>
<dbReference type="EMBL" id="CAMXCT020006680">
    <property type="protein sequence ID" value="CAL1171565.1"/>
    <property type="molecule type" value="Genomic_DNA"/>
</dbReference>
<dbReference type="GO" id="GO:0003723">
    <property type="term" value="F:RNA binding"/>
    <property type="evidence" value="ECO:0007669"/>
    <property type="project" value="InterPro"/>
</dbReference>
<dbReference type="Gene3D" id="1.10.510.10">
    <property type="entry name" value="Transferase(Phosphotransferase) domain 1"/>
    <property type="match status" value="1"/>
</dbReference>
<keyword evidence="17" id="KW-1185">Reference proteome</keyword>
<evidence type="ECO:0000256" key="5">
    <source>
        <dbReference type="ARBA" id="ARBA00022741"/>
    </source>
</evidence>
<evidence type="ECO:0000256" key="9">
    <source>
        <dbReference type="ARBA" id="ARBA00048679"/>
    </source>
</evidence>
<dbReference type="EC" id="2.7.11.1" evidence="1"/>
<reference evidence="14" key="1">
    <citation type="submission" date="2022-10" db="EMBL/GenBank/DDBJ databases">
        <authorList>
            <person name="Chen Y."/>
            <person name="Dougan E. K."/>
            <person name="Chan C."/>
            <person name="Rhodes N."/>
            <person name="Thang M."/>
        </authorList>
    </citation>
    <scope>NUCLEOTIDE SEQUENCE</scope>
</reference>
<evidence type="ECO:0000259" key="13">
    <source>
        <dbReference type="PROSITE" id="PS51285"/>
    </source>
</evidence>
<name>A0A9P1M462_9DINO</name>
<evidence type="ECO:0000313" key="15">
    <source>
        <dbReference type="EMBL" id="CAL1171565.1"/>
    </source>
</evidence>
<feature type="region of interest" description="Disordered" evidence="11">
    <location>
        <begin position="37"/>
        <end position="71"/>
    </location>
</feature>
<keyword evidence="4" id="KW-0808">Transferase</keyword>
<keyword evidence="6 16" id="KW-0418">Kinase</keyword>
<dbReference type="Pfam" id="PF00069">
    <property type="entry name" value="Pkinase"/>
    <property type="match status" value="1"/>
</dbReference>
<dbReference type="InterPro" id="IPR050236">
    <property type="entry name" value="Ser_Thr_kinase_AGC"/>
</dbReference>
<reference evidence="15" key="2">
    <citation type="submission" date="2024-04" db="EMBL/GenBank/DDBJ databases">
        <authorList>
            <person name="Chen Y."/>
            <person name="Shah S."/>
            <person name="Dougan E. K."/>
            <person name="Thang M."/>
            <person name="Chan C."/>
        </authorList>
    </citation>
    <scope>NUCLEOTIDE SEQUENCE [LARGE SCALE GENOMIC DNA]</scope>
</reference>
<keyword evidence="2" id="KW-0723">Serine/threonine-protein kinase</keyword>
<dbReference type="PANTHER" id="PTHR24356:SF1">
    <property type="entry name" value="SERINE_THREONINE-PROTEIN KINASE GREATWALL"/>
    <property type="match status" value="1"/>
</dbReference>
<evidence type="ECO:0000313" key="16">
    <source>
        <dbReference type="EMBL" id="CAL4805502.1"/>
    </source>
</evidence>
<dbReference type="GO" id="GO:0007010">
    <property type="term" value="P:cytoskeleton organization"/>
    <property type="evidence" value="ECO:0007669"/>
    <property type="project" value="UniProtKB-ARBA"/>
</dbReference>
<dbReference type="Proteomes" id="UP001152797">
    <property type="component" value="Unassembled WGS sequence"/>
</dbReference>
<dbReference type="SMART" id="SM00133">
    <property type="entry name" value="S_TK_X"/>
    <property type="match status" value="1"/>
</dbReference>
<evidence type="ECO:0000256" key="4">
    <source>
        <dbReference type="ARBA" id="ARBA00022679"/>
    </source>
</evidence>
<evidence type="ECO:0000256" key="2">
    <source>
        <dbReference type="ARBA" id="ARBA00022527"/>
    </source>
</evidence>
<dbReference type="GO" id="GO:0004674">
    <property type="term" value="F:protein serine/threonine kinase activity"/>
    <property type="evidence" value="ECO:0007669"/>
    <property type="project" value="UniProtKB-KW"/>
</dbReference>
<dbReference type="Gene3D" id="2.30.30.210">
    <property type="entry name" value="Ribonuclease P/MRP, subunit p29"/>
    <property type="match status" value="1"/>
</dbReference>
<evidence type="ECO:0000259" key="12">
    <source>
        <dbReference type="PROSITE" id="PS50011"/>
    </source>
</evidence>
<feature type="region of interest" description="Disordered" evidence="11">
    <location>
        <begin position="234"/>
        <end position="265"/>
    </location>
</feature>
<dbReference type="InterPro" id="IPR008271">
    <property type="entry name" value="Ser/Thr_kinase_AS"/>
</dbReference>
<evidence type="ECO:0000256" key="6">
    <source>
        <dbReference type="ARBA" id="ARBA00022777"/>
    </source>
</evidence>
<comment type="caution">
    <text evidence="14">The sequence shown here is derived from an EMBL/GenBank/DDBJ whole genome shotgun (WGS) entry which is preliminary data.</text>
</comment>
<dbReference type="FunFam" id="1.10.510.10:FF:000024">
    <property type="entry name" value="Probable serine/threonine-protein kinase cot-1"/>
    <property type="match status" value="1"/>
</dbReference>
<accession>A0A9P1M462</accession>
<evidence type="ECO:0000256" key="8">
    <source>
        <dbReference type="ARBA" id="ARBA00047899"/>
    </source>
</evidence>
<evidence type="ECO:0000313" key="14">
    <source>
        <dbReference type="EMBL" id="CAI4018190.1"/>
    </source>
</evidence>
<protein>
    <recommendedName>
        <fullName evidence="1">non-specific serine/threonine protein kinase</fullName>
        <ecNumber evidence="1">2.7.11.1</ecNumber>
    </recommendedName>
</protein>
<feature type="binding site" evidence="10">
    <location>
        <position position="443"/>
    </location>
    <ligand>
        <name>ATP</name>
        <dbReference type="ChEBI" id="CHEBI:30616"/>
    </ligand>
</feature>
<dbReference type="GO" id="GO:0005524">
    <property type="term" value="F:ATP binding"/>
    <property type="evidence" value="ECO:0007669"/>
    <property type="project" value="UniProtKB-UniRule"/>
</dbReference>
<dbReference type="OrthoDB" id="3638488at2759"/>
<dbReference type="EMBL" id="CAMXCT010006680">
    <property type="protein sequence ID" value="CAI4018190.1"/>
    <property type="molecule type" value="Genomic_DNA"/>
</dbReference>
<dbReference type="AlphaFoldDB" id="A0A9P1M462"/>
<feature type="compositionally biased region" description="Basic and acidic residues" evidence="11">
    <location>
        <begin position="235"/>
        <end position="254"/>
    </location>
</feature>
<proteinExistence type="predicted"/>
<dbReference type="InterPro" id="IPR011009">
    <property type="entry name" value="Kinase-like_dom_sf"/>
</dbReference>
<dbReference type="PROSITE" id="PS50011">
    <property type="entry name" value="PROTEIN_KINASE_DOM"/>
    <property type="match status" value="1"/>
</dbReference>
<comment type="catalytic activity">
    <reaction evidence="9">
        <text>L-seryl-[protein] + ATP = O-phospho-L-seryl-[protein] + ADP + H(+)</text>
        <dbReference type="Rhea" id="RHEA:17989"/>
        <dbReference type="Rhea" id="RHEA-COMP:9863"/>
        <dbReference type="Rhea" id="RHEA-COMP:11604"/>
        <dbReference type="ChEBI" id="CHEBI:15378"/>
        <dbReference type="ChEBI" id="CHEBI:29999"/>
        <dbReference type="ChEBI" id="CHEBI:30616"/>
        <dbReference type="ChEBI" id="CHEBI:83421"/>
        <dbReference type="ChEBI" id="CHEBI:456216"/>
        <dbReference type="EC" id="2.7.11.1"/>
    </reaction>
</comment>
<evidence type="ECO:0000256" key="1">
    <source>
        <dbReference type="ARBA" id="ARBA00012513"/>
    </source>
</evidence>
<dbReference type="GO" id="GO:0008033">
    <property type="term" value="P:tRNA processing"/>
    <property type="evidence" value="ECO:0007669"/>
    <property type="project" value="InterPro"/>
</dbReference>
<evidence type="ECO:0000256" key="7">
    <source>
        <dbReference type="ARBA" id="ARBA00022840"/>
    </source>
</evidence>
<dbReference type="PROSITE" id="PS00107">
    <property type="entry name" value="PROTEIN_KINASE_ATP"/>
    <property type="match status" value="1"/>
</dbReference>
<keyword evidence="7 10" id="KW-0067">ATP-binding</keyword>
<feature type="domain" description="Protein kinase" evidence="12">
    <location>
        <begin position="413"/>
        <end position="700"/>
    </location>
</feature>
<dbReference type="PROSITE" id="PS51285">
    <property type="entry name" value="AGC_KINASE_CTER"/>
    <property type="match status" value="1"/>
</dbReference>
<comment type="catalytic activity">
    <reaction evidence="8">
        <text>L-threonyl-[protein] + ATP = O-phospho-L-threonyl-[protein] + ADP + H(+)</text>
        <dbReference type="Rhea" id="RHEA:46608"/>
        <dbReference type="Rhea" id="RHEA-COMP:11060"/>
        <dbReference type="Rhea" id="RHEA-COMP:11605"/>
        <dbReference type="ChEBI" id="CHEBI:15378"/>
        <dbReference type="ChEBI" id="CHEBI:30013"/>
        <dbReference type="ChEBI" id="CHEBI:30616"/>
        <dbReference type="ChEBI" id="CHEBI:61977"/>
        <dbReference type="ChEBI" id="CHEBI:456216"/>
        <dbReference type="EC" id="2.7.11.1"/>
    </reaction>
</comment>
<dbReference type="EMBL" id="CAMXCT030006680">
    <property type="protein sequence ID" value="CAL4805502.1"/>
    <property type="molecule type" value="Genomic_DNA"/>
</dbReference>
<dbReference type="PANTHER" id="PTHR24356">
    <property type="entry name" value="SERINE/THREONINE-PROTEIN KINASE"/>
    <property type="match status" value="1"/>
</dbReference>
<dbReference type="GO" id="GO:0030677">
    <property type="term" value="C:ribonuclease P complex"/>
    <property type="evidence" value="ECO:0007669"/>
    <property type="project" value="InterPro"/>
</dbReference>
<evidence type="ECO:0000256" key="11">
    <source>
        <dbReference type="SAM" id="MobiDB-lite"/>
    </source>
</evidence>
<dbReference type="InterPro" id="IPR000961">
    <property type="entry name" value="AGC-kinase_C"/>
</dbReference>
<feature type="domain" description="AGC-kinase C-terminal" evidence="13">
    <location>
        <begin position="701"/>
        <end position="767"/>
    </location>
</feature>
<dbReference type="InterPro" id="IPR036980">
    <property type="entry name" value="RNase_P/MRP_Rpp29_sf"/>
</dbReference>
<dbReference type="Gene3D" id="3.30.200.20">
    <property type="entry name" value="Phosphorylase Kinase, domain 1"/>
    <property type="match status" value="1"/>
</dbReference>
<dbReference type="InterPro" id="IPR017441">
    <property type="entry name" value="Protein_kinase_ATP_BS"/>
</dbReference>
<evidence type="ECO:0000256" key="3">
    <source>
        <dbReference type="ARBA" id="ARBA00022553"/>
    </source>
</evidence>
<keyword evidence="5 10" id="KW-0547">Nucleotide-binding</keyword>
<evidence type="ECO:0000313" key="17">
    <source>
        <dbReference type="Proteomes" id="UP001152797"/>
    </source>
</evidence>
<dbReference type="SMART" id="SM00220">
    <property type="entry name" value="S_TKc"/>
    <property type="match status" value="1"/>
</dbReference>
<dbReference type="InterPro" id="IPR000719">
    <property type="entry name" value="Prot_kinase_dom"/>
</dbReference>
<gene>
    <name evidence="14" type="ORF">C1SCF055_LOCUS42782</name>
</gene>